<reference evidence="3" key="1">
    <citation type="submission" date="2016-07" db="EMBL/GenBank/DDBJ databases">
        <title>Frankia sp. NRRL B-16219 Genome sequencing.</title>
        <authorList>
            <person name="Ghodhbane-Gtari F."/>
            <person name="Swanson E."/>
            <person name="Gueddou A."/>
            <person name="Louati M."/>
            <person name="Nouioui I."/>
            <person name="Hezbri K."/>
            <person name="Abebe-Akele F."/>
            <person name="Simpson S."/>
            <person name="Morris K."/>
            <person name="Thomas K."/>
            <person name="Gtari M."/>
            <person name="Tisa L.S."/>
        </authorList>
    </citation>
    <scope>NUCLEOTIDE SEQUENCE [LARGE SCALE GENOMIC DNA]</scope>
    <source>
        <strain evidence="3">NRRL B-16219</strain>
    </source>
</reference>
<proteinExistence type="predicted"/>
<dbReference type="InterPro" id="IPR011009">
    <property type="entry name" value="Kinase-like_dom_sf"/>
</dbReference>
<dbReference type="AlphaFoldDB" id="A0A1S1Q477"/>
<organism evidence="2 3">
    <name type="scientific">Parafrankia soli</name>
    <dbReference type="NCBI Taxonomy" id="2599596"/>
    <lineage>
        <taxon>Bacteria</taxon>
        <taxon>Bacillati</taxon>
        <taxon>Actinomycetota</taxon>
        <taxon>Actinomycetes</taxon>
        <taxon>Frankiales</taxon>
        <taxon>Frankiaceae</taxon>
        <taxon>Parafrankia</taxon>
    </lineage>
</organism>
<sequence>MLTDRKGRLVVRHGDLVVKTHMAEEELQPLLARLRLAADPRLGDILLSPLRIRGGHGGLLAPVGGRLVSAWPAGRALRVDEVEARVEDAPWTAAAALLARLHATDLTALAPAHVPAAGVCTRLRRSLDRMEAAVARATRAGAASGASVREIERLADEVRRAYPTLPSWLGRTPARPGTAPALIHGDWHLGQVVRVASAPASAADAGWRIVDVDDLGWGDPAWDLARPAAWFAAGILPAEVWGTFLGAYREAGGPAAGPDGDPWEALDGPARAVAVQYAAGAVTDLATDGTPFDEGADAFVACARRMWSGH</sequence>
<dbReference type="Proteomes" id="UP000179769">
    <property type="component" value="Unassembled WGS sequence"/>
</dbReference>
<name>A0A1S1Q477_9ACTN</name>
<comment type="caution">
    <text evidence="2">The sequence shown here is derived from an EMBL/GenBank/DDBJ whole genome shotgun (WGS) entry which is preliminary data.</text>
</comment>
<evidence type="ECO:0000313" key="3">
    <source>
        <dbReference type="Proteomes" id="UP000179769"/>
    </source>
</evidence>
<keyword evidence="2" id="KW-0808">Transferase</keyword>
<dbReference type="GO" id="GO:0016740">
    <property type="term" value="F:transferase activity"/>
    <property type="evidence" value="ECO:0007669"/>
    <property type="project" value="UniProtKB-KW"/>
</dbReference>
<dbReference type="EMBL" id="MAXA01000213">
    <property type="protein sequence ID" value="OHV28406.1"/>
    <property type="molecule type" value="Genomic_DNA"/>
</dbReference>
<keyword evidence="3" id="KW-1185">Reference proteome</keyword>
<evidence type="ECO:0000259" key="1">
    <source>
        <dbReference type="Pfam" id="PF01636"/>
    </source>
</evidence>
<dbReference type="OrthoDB" id="4558647at2"/>
<dbReference type="Gene3D" id="3.90.1200.10">
    <property type="match status" value="1"/>
</dbReference>
<accession>A0A1S1Q477</accession>
<evidence type="ECO:0000313" key="2">
    <source>
        <dbReference type="EMBL" id="OHV28406.1"/>
    </source>
</evidence>
<feature type="domain" description="Aminoglycoside phosphotransferase" evidence="1">
    <location>
        <begin position="7"/>
        <end position="256"/>
    </location>
</feature>
<protein>
    <submittedName>
        <fullName evidence="2">Aminoglycoside phosphotransferase</fullName>
    </submittedName>
</protein>
<dbReference type="InterPro" id="IPR002575">
    <property type="entry name" value="Aminoglycoside_PTrfase"/>
</dbReference>
<dbReference type="Pfam" id="PF01636">
    <property type="entry name" value="APH"/>
    <property type="match status" value="1"/>
</dbReference>
<gene>
    <name evidence="2" type="ORF">BBK14_03820</name>
</gene>
<dbReference type="SUPFAM" id="SSF56112">
    <property type="entry name" value="Protein kinase-like (PK-like)"/>
    <property type="match status" value="1"/>
</dbReference>